<reference evidence="2 3" key="1">
    <citation type="submission" date="2018-08" db="EMBL/GenBank/DDBJ databases">
        <title>Henriciella mobilis sp. nov., isolated from seawater.</title>
        <authorList>
            <person name="Cheng H."/>
            <person name="Wu Y.-H."/>
            <person name="Xu X.-W."/>
            <person name="Guo L.-L."/>
        </authorList>
    </citation>
    <scope>NUCLEOTIDE SEQUENCE [LARGE SCALE GENOMIC DNA]</scope>
    <source>
        <strain evidence="2 3">CCUG66934</strain>
    </source>
</reference>
<evidence type="ECO:0000313" key="2">
    <source>
        <dbReference type="EMBL" id="RIJ21435.1"/>
    </source>
</evidence>
<sequence length="152" mass="16624">MGVPVRHWRTLFHYLGRLSATFDEARADGRSWVNWHVREDGVIWVSAWELTEAEQAQRAALPAAYTPAPWTRPALQLEPAWTALTLCTAPTPPLHQGHTALTPERHPTKTTARAPPINSDPLIPAKAGISCNKVGPTPHSPNGACGRLCCVE</sequence>
<protein>
    <submittedName>
        <fullName evidence="2">Uncharacterized protein</fullName>
    </submittedName>
</protein>
<accession>A0A399QTC1</accession>
<organism evidence="2 3">
    <name type="scientific">Henriciella barbarensis</name>
    <dbReference type="NCBI Taxonomy" id="86342"/>
    <lineage>
        <taxon>Bacteria</taxon>
        <taxon>Pseudomonadati</taxon>
        <taxon>Pseudomonadota</taxon>
        <taxon>Alphaproteobacteria</taxon>
        <taxon>Hyphomonadales</taxon>
        <taxon>Hyphomonadaceae</taxon>
        <taxon>Henriciella</taxon>
    </lineage>
</organism>
<dbReference type="EMBL" id="QWGB01000009">
    <property type="protein sequence ID" value="RIJ21435.1"/>
    <property type="molecule type" value="Genomic_DNA"/>
</dbReference>
<name>A0A399QTC1_9PROT</name>
<evidence type="ECO:0000313" key="3">
    <source>
        <dbReference type="Proteomes" id="UP000265431"/>
    </source>
</evidence>
<dbReference type="AlphaFoldDB" id="A0A399QTC1"/>
<dbReference type="Proteomes" id="UP000265431">
    <property type="component" value="Unassembled WGS sequence"/>
</dbReference>
<keyword evidence="3" id="KW-1185">Reference proteome</keyword>
<proteinExistence type="predicted"/>
<gene>
    <name evidence="2" type="ORF">D1224_14080</name>
</gene>
<comment type="caution">
    <text evidence="2">The sequence shown here is derived from an EMBL/GenBank/DDBJ whole genome shotgun (WGS) entry which is preliminary data.</text>
</comment>
<feature type="region of interest" description="Disordered" evidence="1">
    <location>
        <begin position="95"/>
        <end position="121"/>
    </location>
</feature>
<evidence type="ECO:0000256" key="1">
    <source>
        <dbReference type="SAM" id="MobiDB-lite"/>
    </source>
</evidence>